<dbReference type="RefSeq" id="WP_344343820.1">
    <property type="nucleotide sequence ID" value="NZ_BAAAQT010000006.1"/>
</dbReference>
<keyword evidence="2" id="KW-1185">Reference proteome</keyword>
<organism evidence="1 2">
    <name type="scientific">Agrococcus versicolor</name>
    <dbReference type="NCBI Taxonomy" id="501482"/>
    <lineage>
        <taxon>Bacteria</taxon>
        <taxon>Bacillati</taxon>
        <taxon>Actinomycetota</taxon>
        <taxon>Actinomycetes</taxon>
        <taxon>Micrococcales</taxon>
        <taxon>Microbacteriaceae</taxon>
        <taxon>Agrococcus</taxon>
    </lineage>
</organism>
<reference evidence="1 2" key="1">
    <citation type="journal article" date="2019" name="Int. J. Syst. Evol. Microbiol.">
        <title>The Global Catalogue of Microorganisms (GCM) 10K type strain sequencing project: providing services to taxonomists for standard genome sequencing and annotation.</title>
        <authorList>
            <consortium name="The Broad Institute Genomics Platform"/>
            <consortium name="The Broad Institute Genome Sequencing Center for Infectious Disease"/>
            <person name="Wu L."/>
            <person name="Ma J."/>
        </authorList>
    </citation>
    <scope>NUCLEOTIDE SEQUENCE [LARGE SCALE GENOMIC DNA]</scope>
    <source>
        <strain evidence="1 2">JCM 16026</strain>
    </source>
</reference>
<evidence type="ECO:0000313" key="1">
    <source>
        <dbReference type="EMBL" id="GAA2175075.1"/>
    </source>
</evidence>
<name>A0ABN3AUS9_9MICO</name>
<protein>
    <submittedName>
        <fullName evidence="1">Uncharacterized protein</fullName>
    </submittedName>
</protein>
<dbReference type="EMBL" id="BAAAQT010000006">
    <property type="protein sequence ID" value="GAA2175075.1"/>
    <property type="molecule type" value="Genomic_DNA"/>
</dbReference>
<sequence length="43" mass="4795">MQEIAAVTSRWRDDALRAGVQEEAIEARAGAFEGPNLERARPR</sequence>
<gene>
    <name evidence="1" type="ORF">GCM10009846_23490</name>
</gene>
<proteinExistence type="predicted"/>
<accession>A0ABN3AUS9</accession>
<dbReference type="Proteomes" id="UP001501599">
    <property type="component" value="Unassembled WGS sequence"/>
</dbReference>
<comment type="caution">
    <text evidence="1">The sequence shown here is derived from an EMBL/GenBank/DDBJ whole genome shotgun (WGS) entry which is preliminary data.</text>
</comment>
<evidence type="ECO:0000313" key="2">
    <source>
        <dbReference type="Proteomes" id="UP001501599"/>
    </source>
</evidence>